<accession>A0AA85IWE0</accession>
<dbReference type="InterPro" id="IPR023302">
    <property type="entry name" value="Pept_S9A_N"/>
</dbReference>
<protein>
    <recommendedName>
        <fullName evidence="3 7">Prolyl endopeptidase</fullName>
        <ecNumber evidence="7">3.4.21.-</ecNumber>
    </recommendedName>
</protein>
<evidence type="ECO:0000256" key="3">
    <source>
        <dbReference type="ARBA" id="ARBA00016310"/>
    </source>
</evidence>
<comment type="catalytic activity">
    <reaction evidence="1">
        <text>Hydrolysis of Pro-|-Xaa &gt;&gt; Ala-|-Xaa in oligopeptides.</text>
        <dbReference type="EC" id="3.4.21.26"/>
    </reaction>
</comment>
<dbReference type="Gene3D" id="2.130.10.120">
    <property type="entry name" value="Prolyl oligopeptidase, N-terminal domain"/>
    <property type="match status" value="1"/>
</dbReference>
<dbReference type="GO" id="GO:0004252">
    <property type="term" value="F:serine-type endopeptidase activity"/>
    <property type="evidence" value="ECO:0007669"/>
    <property type="project" value="UniProtKB-UniRule"/>
</dbReference>
<keyword evidence="10" id="KW-1185">Reference proteome</keyword>
<evidence type="ECO:0000259" key="9">
    <source>
        <dbReference type="Pfam" id="PF02897"/>
    </source>
</evidence>
<dbReference type="PANTHER" id="PTHR42881">
    <property type="entry name" value="PROLYL ENDOPEPTIDASE"/>
    <property type="match status" value="1"/>
</dbReference>
<dbReference type="InterPro" id="IPR001375">
    <property type="entry name" value="Peptidase_S9_cat"/>
</dbReference>
<dbReference type="Proteomes" id="UP000050795">
    <property type="component" value="Unassembled WGS sequence"/>
</dbReference>
<evidence type="ECO:0000313" key="10">
    <source>
        <dbReference type="Proteomes" id="UP000050795"/>
    </source>
</evidence>
<evidence type="ECO:0000313" key="11">
    <source>
        <dbReference type="WBParaSite" id="TREG1_11300.1"/>
    </source>
</evidence>
<evidence type="ECO:0000256" key="2">
    <source>
        <dbReference type="ARBA" id="ARBA00005228"/>
    </source>
</evidence>
<dbReference type="GO" id="GO:0070012">
    <property type="term" value="F:oligopeptidase activity"/>
    <property type="evidence" value="ECO:0007669"/>
    <property type="project" value="TreeGrafter"/>
</dbReference>
<dbReference type="FunFam" id="2.130.10.120:FF:000001">
    <property type="entry name" value="Prolyl endopeptidase"/>
    <property type="match status" value="1"/>
</dbReference>
<dbReference type="InterPro" id="IPR002470">
    <property type="entry name" value="Peptidase_S9A"/>
</dbReference>
<dbReference type="InterPro" id="IPR002471">
    <property type="entry name" value="Pept_S9_AS"/>
</dbReference>
<dbReference type="GO" id="GO:0006508">
    <property type="term" value="P:proteolysis"/>
    <property type="evidence" value="ECO:0007669"/>
    <property type="project" value="UniProtKB-KW"/>
</dbReference>
<evidence type="ECO:0000256" key="7">
    <source>
        <dbReference type="RuleBase" id="RU368024"/>
    </source>
</evidence>
<keyword evidence="6 7" id="KW-0720">Serine protease</keyword>
<dbReference type="Gene3D" id="3.40.50.1820">
    <property type="entry name" value="alpha/beta hydrolase"/>
    <property type="match status" value="1"/>
</dbReference>
<comment type="similarity">
    <text evidence="2 7">Belongs to the peptidase S9A family.</text>
</comment>
<organism evidence="10 11">
    <name type="scientific">Trichobilharzia regenti</name>
    <name type="common">Nasal bird schistosome</name>
    <dbReference type="NCBI Taxonomy" id="157069"/>
    <lineage>
        <taxon>Eukaryota</taxon>
        <taxon>Metazoa</taxon>
        <taxon>Spiralia</taxon>
        <taxon>Lophotrochozoa</taxon>
        <taxon>Platyhelminthes</taxon>
        <taxon>Trematoda</taxon>
        <taxon>Digenea</taxon>
        <taxon>Strigeidida</taxon>
        <taxon>Schistosomatoidea</taxon>
        <taxon>Schistosomatidae</taxon>
        <taxon>Trichobilharzia</taxon>
    </lineage>
</organism>
<dbReference type="AlphaFoldDB" id="A0AA85IWE0"/>
<dbReference type="PRINTS" id="PR00862">
    <property type="entry name" value="PROLIGOPTASE"/>
</dbReference>
<dbReference type="PROSITE" id="PS00708">
    <property type="entry name" value="PRO_ENDOPEP_SER"/>
    <property type="match status" value="1"/>
</dbReference>
<dbReference type="Pfam" id="PF02897">
    <property type="entry name" value="Peptidase_S9_N"/>
    <property type="match status" value="1"/>
</dbReference>
<name>A0AA85IWE0_TRIRE</name>
<reference evidence="10" key="1">
    <citation type="submission" date="2022-06" db="EMBL/GenBank/DDBJ databases">
        <authorList>
            <person name="Berger JAMES D."/>
            <person name="Berger JAMES D."/>
        </authorList>
    </citation>
    <scope>NUCLEOTIDE SEQUENCE [LARGE SCALE GENOMIC DNA]</scope>
</reference>
<dbReference type="WBParaSite" id="TREG1_11300.1">
    <property type="protein sequence ID" value="TREG1_11300.1"/>
    <property type="gene ID" value="TREG1_11300"/>
</dbReference>
<keyword evidence="4 7" id="KW-0645">Protease</keyword>
<feature type="domain" description="Peptidase S9 prolyl oligopeptidase catalytic" evidence="8">
    <location>
        <begin position="498"/>
        <end position="721"/>
    </location>
</feature>
<dbReference type="InterPro" id="IPR051167">
    <property type="entry name" value="Prolyl_oligopep/macrocyclase"/>
</dbReference>
<dbReference type="Pfam" id="PF00326">
    <property type="entry name" value="Peptidase_S9"/>
    <property type="match status" value="1"/>
</dbReference>
<dbReference type="InterPro" id="IPR029058">
    <property type="entry name" value="AB_hydrolase_fold"/>
</dbReference>
<evidence type="ECO:0000259" key="8">
    <source>
        <dbReference type="Pfam" id="PF00326"/>
    </source>
</evidence>
<evidence type="ECO:0000256" key="6">
    <source>
        <dbReference type="ARBA" id="ARBA00022825"/>
    </source>
</evidence>
<dbReference type="PANTHER" id="PTHR42881:SF2">
    <property type="entry name" value="PROLYL ENDOPEPTIDASE"/>
    <property type="match status" value="1"/>
</dbReference>
<evidence type="ECO:0000256" key="5">
    <source>
        <dbReference type="ARBA" id="ARBA00022801"/>
    </source>
</evidence>
<dbReference type="FunFam" id="3.40.50.1820:FF:000005">
    <property type="entry name" value="Prolyl endopeptidase"/>
    <property type="match status" value="1"/>
</dbReference>
<evidence type="ECO:0000256" key="4">
    <source>
        <dbReference type="ARBA" id="ARBA00022670"/>
    </source>
</evidence>
<dbReference type="SUPFAM" id="SSF50993">
    <property type="entry name" value="Peptidase/esterase 'gauge' domain"/>
    <property type="match status" value="1"/>
</dbReference>
<proteinExistence type="inferred from homology"/>
<keyword evidence="5 7" id="KW-0378">Hydrolase</keyword>
<sequence>MQFKMEECQSIVQMKQFGINYPQVRKDENIVEEHFGVQVRDPYRWLEDPDSSQTKAFVKDQNIITHKFLSLCPYTSKIRDRLTTIWDYEKYSCPIKYGSFYYIWHNSGLQNQSVLYQMTSLSGPTKKFLDLNEVDPEGLTSLRNCSFSPEGTYFCYGISFGGSDWSELKFKNCETGEDLPDVLRQVKFSSISWTKDEKGVFYCMYPQHNGKADGTETTANTDQKLMYHRLGTPQSADILCSERPDQPTWSIQGEVSDCGRYLMVTLYDGCEPNNQLFYCDLGNIDWNTTEKLNLIPVVDHFEAVYEYVTNEGDSFVFRTNLDAPMYKIIRINFANLDRKYWEDVIPHNSGSLLENAVCVNKDKLIVCHLKDVKSCLSVHKLLTGEKILDIDIPVGYVANVSGRKRDNEAFIHFTSFLTPGIIYAYDFLQSHPKLQVIRESKVRDVNLDQFEVKQVFYKSKDNTNIPMFLVLPKNFHRDGSTPCQLYGYGGFNISITPSFSVARLLFLLHFGGIVSVANIRGGGEYGKPWHDAGRRRNKQNSFDDFQSAAEYLIREKYTNNQKLYIQGGSNGGLLVSACCNQRPDLFGAAIAQVPVCDLVRFHKFTIGHAWISDFGDPDCEEDFRYLIKLSPLHNVKVPSNPSVQYPALLVLTADHDDRVVPLHSFKFISTLQEILCRCENSRQTNPILARIESKAGHGQGKPTSKSIDEVVDIYAFLQTAISLTWKD</sequence>
<dbReference type="EC" id="3.4.21.-" evidence="7"/>
<evidence type="ECO:0000256" key="1">
    <source>
        <dbReference type="ARBA" id="ARBA00001070"/>
    </source>
</evidence>
<dbReference type="GO" id="GO:0005829">
    <property type="term" value="C:cytosol"/>
    <property type="evidence" value="ECO:0007669"/>
    <property type="project" value="TreeGrafter"/>
</dbReference>
<reference evidence="11" key="2">
    <citation type="submission" date="2023-11" db="UniProtKB">
        <authorList>
            <consortium name="WormBaseParasite"/>
        </authorList>
    </citation>
    <scope>IDENTIFICATION</scope>
</reference>
<dbReference type="SUPFAM" id="SSF53474">
    <property type="entry name" value="alpha/beta-Hydrolases"/>
    <property type="match status" value="1"/>
</dbReference>
<feature type="domain" description="Peptidase S9A N-terminal" evidence="9">
    <location>
        <begin position="22"/>
        <end position="431"/>
    </location>
</feature>